<proteinExistence type="predicted"/>
<dbReference type="NCBIfam" id="TIGR03833">
    <property type="entry name" value="YwbE family protein"/>
    <property type="match status" value="1"/>
</dbReference>
<accession>A0ABR1XVV4</accession>
<gene>
    <name evidence="2" type="ORF">IWX90DRAFT_181609</name>
</gene>
<dbReference type="PANTHER" id="PTHR40069">
    <property type="entry name" value="YWBE PROTEIN"/>
    <property type="match status" value="1"/>
</dbReference>
<protein>
    <recommendedName>
        <fullName evidence="4">UBZ4-type domain-containing protein</fullName>
    </recommendedName>
</protein>
<feature type="region of interest" description="Disordered" evidence="1">
    <location>
        <begin position="1"/>
        <end position="45"/>
    </location>
</feature>
<feature type="region of interest" description="Disordered" evidence="1">
    <location>
        <begin position="150"/>
        <end position="190"/>
    </location>
</feature>
<dbReference type="EMBL" id="JBBWUH010000004">
    <property type="protein sequence ID" value="KAK8169550.1"/>
    <property type="molecule type" value="Genomic_DNA"/>
</dbReference>
<evidence type="ECO:0000313" key="2">
    <source>
        <dbReference type="EMBL" id="KAK8169550.1"/>
    </source>
</evidence>
<dbReference type="Proteomes" id="UP001456524">
    <property type="component" value="Unassembled WGS sequence"/>
</dbReference>
<name>A0ABR1XVV4_9PEZI</name>
<comment type="caution">
    <text evidence="2">The sequence shown here is derived from an EMBL/GenBank/DDBJ whole genome shotgun (WGS) entry which is preliminary data.</text>
</comment>
<keyword evidence="3" id="KW-1185">Reference proteome</keyword>
<dbReference type="Pfam" id="PF09962">
    <property type="entry name" value="DUF2196"/>
    <property type="match status" value="1"/>
</dbReference>
<feature type="compositionally biased region" description="Basic residues" evidence="1">
    <location>
        <begin position="22"/>
        <end position="31"/>
    </location>
</feature>
<dbReference type="PANTHER" id="PTHR40069:SF1">
    <property type="entry name" value="YWBE PROTEIN"/>
    <property type="match status" value="1"/>
</dbReference>
<evidence type="ECO:0000256" key="1">
    <source>
        <dbReference type="SAM" id="MobiDB-lite"/>
    </source>
</evidence>
<evidence type="ECO:0008006" key="4">
    <source>
        <dbReference type="Google" id="ProtNLM"/>
    </source>
</evidence>
<reference evidence="2 3" key="1">
    <citation type="journal article" date="2022" name="G3 (Bethesda)">
        <title>Enemy or ally: a genomic approach to elucidate the lifestyle of Phyllosticta citrichinaensis.</title>
        <authorList>
            <person name="Buijs V.A."/>
            <person name="Groenewald J.Z."/>
            <person name="Haridas S."/>
            <person name="LaButti K.M."/>
            <person name="Lipzen A."/>
            <person name="Martin F.M."/>
            <person name="Barry K."/>
            <person name="Grigoriev I.V."/>
            <person name="Crous P.W."/>
            <person name="Seidl M.F."/>
        </authorList>
    </citation>
    <scope>NUCLEOTIDE SEQUENCE [LARGE SCALE GENOMIC DNA]</scope>
    <source>
        <strain evidence="2 3">CBS 129764</strain>
    </source>
</reference>
<dbReference type="InterPro" id="IPR019240">
    <property type="entry name" value="DUF2196"/>
</dbReference>
<feature type="compositionally biased region" description="Basic and acidic residues" evidence="1">
    <location>
        <begin position="170"/>
        <end position="183"/>
    </location>
</feature>
<evidence type="ECO:0000313" key="3">
    <source>
        <dbReference type="Proteomes" id="UP001456524"/>
    </source>
</evidence>
<organism evidence="2 3">
    <name type="scientific">Phyllosticta citrichinensis</name>
    <dbReference type="NCBI Taxonomy" id="1130410"/>
    <lineage>
        <taxon>Eukaryota</taxon>
        <taxon>Fungi</taxon>
        <taxon>Dikarya</taxon>
        <taxon>Ascomycota</taxon>
        <taxon>Pezizomycotina</taxon>
        <taxon>Dothideomycetes</taxon>
        <taxon>Dothideomycetes incertae sedis</taxon>
        <taxon>Botryosphaeriales</taxon>
        <taxon>Phyllostictaceae</taxon>
        <taxon>Phyllosticta</taxon>
    </lineage>
</organism>
<sequence length="219" mass="23590">MTLQTNDRPPYQARPRGDRGRGRGGRGRGRGGRSAPPSAAQAPNINQVVAGAHVSIVLKVDQPTGRQVQGTVSEILTRGNHPRGIKVRLVDGRVGRVQRMATEAEARDGSQGLSNLGRNGELSRDFGSTGVGASSGSRFQIRYRDVREEEELNAPPSGYSLGDLLPPGHPLREESQERSERGSFESPSLNSALQACPVCHQFEGDETAVAHHVNSHFED</sequence>